<reference evidence="2" key="1">
    <citation type="submission" date="2017-06" db="EMBL/GenBank/DDBJ databases">
        <title>Whole genome sequence of Laribacter hongkongensis LHGZ1.</title>
        <authorList>
            <person name="Chen D."/>
            <person name="Wu H."/>
            <person name="Chen J."/>
        </authorList>
    </citation>
    <scope>NUCLEOTIDE SEQUENCE [LARGE SCALE GENOMIC DNA]</scope>
    <source>
        <strain evidence="2">LHGZ1</strain>
    </source>
</reference>
<evidence type="ECO:0000313" key="2">
    <source>
        <dbReference type="Proteomes" id="UP000197424"/>
    </source>
</evidence>
<accession>A0A248LHL4</accession>
<organism evidence="1 2">
    <name type="scientific">Laribacter hongkongensis</name>
    <dbReference type="NCBI Taxonomy" id="168471"/>
    <lineage>
        <taxon>Bacteria</taxon>
        <taxon>Pseudomonadati</taxon>
        <taxon>Pseudomonadota</taxon>
        <taxon>Betaproteobacteria</taxon>
        <taxon>Neisseriales</taxon>
        <taxon>Aquaspirillaceae</taxon>
        <taxon>Laribacter</taxon>
    </lineage>
</organism>
<evidence type="ECO:0000313" key="1">
    <source>
        <dbReference type="EMBL" id="ASJ23876.1"/>
    </source>
</evidence>
<gene>
    <name evidence="1" type="ORF">LHGZ1_1045</name>
</gene>
<dbReference type="Proteomes" id="UP000197424">
    <property type="component" value="Chromosome"/>
</dbReference>
<dbReference type="RefSeq" id="WP_147640098.1">
    <property type="nucleotide sequence ID" value="NZ_CP022115.1"/>
</dbReference>
<proteinExistence type="predicted"/>
<sequence length="179" mass="20897">MKHIPYCTFSIKMAVNAACNSRYLISLLVLSVASGCASLEDFRKMAPEQRARMVCESRPDYLELQRKIRDFEQRITDIDEALRKGIRNYRQCEQIKVYGDRVTTCTTVGNTTQCRESRPERFEKRCVDVLVPIDPRQEKENRKEWMAEKNTLQEQAGNVYGSCYKIVVKMNAEDAYELY</sequence>
<protein>
    <submittedName>
        <fullName evidence="1">Uncharacterized protein</fullName>
    </submittedName>
</protein>
<dbReference type="EMBL" id="CP022115">
    <property type="protein sequence ID" value="ASJ23876.1"/>
    <property type="molecule type" value="Genomic_DNA"/>
</dbReference>
<dbReference type="AlphaFoldDB" id="A0A248LHL4"/>
<dbReference type="OrthoDB" id="8617481at2"/>
<name>A0A248LHL4_9NEIS</name>